<gene>
    <name evidence="1" type="ORF">O3P69_000790</name>
</gene>
<dbReference type="Proteomes" id="UP001487740">
    <property type="component" value="Unassembled WGS sequence"/>
</dbReference>
<dbReference type="EMBL" id="JARAKH010000007">
    <property type="protein sequence ID" value="KAK8402675.1"/>
    <property type="molecule type" value="Genomic_DNA"/>
</dbReference>
<accession>A0AAW0UVV6</accession>
<dbReference type="AlphaFoldDB" id="A0AAW0UVV6"/>
<reference evidence="1 2" key="1">
    <citation type="submission" date="2023-03" db="EMBL/GenBank/DDBJ databases">
        <title>High-quality genome of Scylla paramamosain provides insights in environmental adaptation.</title>
        <authorList>
            <person name="Zhang L."/>
        </authorList>
    </citation>
    <scope>NUCLEOTIDE SEQUENCE [LARGE SCALE GENOMIC DNA]</scope>
    <source>
        <strain evidence="1">LZ_2023a</strain>
        <tissue evidence="1">Muscle</tissue>
    </source>
</reference>
<proteinExistence type="predicted"/>
<name>A0AAW0UVV6_SCYPA</name>
<organism evidence="1 2">
    <name type="scientific">Scylla paramamosain</name>
    <name type="common">Mud crab</name>
    <dbReference type="NCBI Taxonomy" id="85552"/>
    <lineage>
        <taxon>Eukaryota</taxon>
        <taxon>Metazoa</taxon>
        <taxon>Ecdysozoa</taxon>
        <taxon>Arthropoda</taxon>
        <taxon>Crustacea</taxon>
        <taxon>Multicrustacea</taxon>
        <taxon>Malacostraca</taxon>
        <taxon>Eumalacostraca</taxon>
        <taxon>Eucarida</taxon>
        <taxon>Decapoda</taxon>
        <taxon>Pleocyemata</taxon>
        <taxon>Brachyura</taxon>
        <taxon>Eubrachyura</taxon>
        <taxon>Portunoidea</taxon>
        <taxon>Portunidae</taxon>
        <taxon>Portuninae</taxon>
        <taxon>Scylla</taxon>
    </lineage>
</organism>
<protein>
    <submittedName>
        <fullName evidence="1">Uncharacterized protein</fullName>
    </submittedName>
</protein>
<sequence>MSCFETLRSIFMIRSRFLTFFITTASPPAALPPSPCHSPNPHGSPFPYPFTIPATSLTLLAAALPLRNRWSGCQDLPIS</sequence>
<comment type="caution">
    <text evidence="1">The sequence shown here is derived from an EMBL/GenBank/DDBJ whole genome shotgun (WGS) entry which is preliminary data.</text>
</comment>
<evidence type="ECO:0000313" key="1">
    <source>
        <dbReference type="EMBL" id="KAK8402675.1"/>
    </source>
</evidence>
<evidence type="ECO:0000313" key="2">
    <source>
        <dbReference type="Proteomes" id="UP001487740"/>
    </source>
</evidence>
<keyword evidence="2" id="KW-1185">Reference proteome</keyword>